<comment type="caution">
    <text evidence="1">The sequence shown here is derived from an EMBL/GenBank/DDBJ whole genome shotgun (WGS) entry which is preliminary data.</text>
</comment>
<evidence type="ECO:0000313" key="2">
    <source>
        <dbReference type="Proteomes" id="UP000094802"/>
    </source>
</evidence>
<dbReference type="InterPro" id="IPR036641">
    <property type="entry name" value="HPT_dom_sf"/>
</dbReference>
<accession>A0A1E5FUT8</accession>
<dbReference type="EMBL" id="AJZD02000068">
    <property type="protein sequence ID" value="OEF94290.1"/>
    <property type="molecule type" value="Genomic_DNA"/>
</dbReference>
<evidence type="ECO:0008006" key="3">
    <source>
        <dbReference type="Google" id="ProtNLM"/>
    </source>
</evidence>
<organism evidence="1 2">
    <name type="scientific">Vibrio splendidus 12E03</name>
    <dbReference type="NCBI Taxonomy" id="1191305"/>
    <lineage>
        <taxon>Bacteria</taxon>
        <taxon>Pseudomonadati</taxon>
        <taxon>Pseudomonadota</taxon>
        <taxon>Gammaproteobacteria</taxon>
        <taxon>Vibrionales</taxon>
        <taxon>Vibrionaceae</taxon>
        <taxon>Vibrio</taxon>
    </lineage>
</organism>
<protein>
    <recommendedName>
        <fullName evidence="3">Phosphorelay protein LuxU</fullName>
    </recommendedName>
</protein>
<proteinExistence type="predicted"/>
<dbReference type="AlphaFoldDB" id="A0A1E5FUT8"/>
<reference evidence="1 2" key="1">
    <citation type="journal article" date="2012" name="Science">
        <title>Ecological populations of bacteria act as socially cohesive units of antibiotic production and resistance.</title>
        <authorList>
            <person name="Cordero O.X."/>
            <person name="Wildschutte H."/>
            <person name="Kirkup B."/>
            <person name="Proehl S."/>
            <person name="Ngo L."/>
            <person name="Hussain F."/>
            <person name="Le Roux F."/>
            <person name="Mincer T."/>
            <person name="Polz M.F."/>
        </authorList>
    </citation>
    <scope>NUCLEOTIDE SEQUENCE [LARGE SCALE GENOMIC DNA]</scope>
    <source>
        <strain evidence="1 2">12E03</strain>
    </source>
</reference>
<gene>
    <name evidence="1" type="ORF">A142_17845</name>
</gene>
<evidence type="ECO:0000313" key="1">
    <source>
        <dbReference type="EMBL" id="OEF94290.1"/>
    </source>
</evidence>
<dbReference type="Gene3D" id="1.20.120.160">
    <property type="entry name" value="HPT domain"/>
    <property type="match status" value="1"/>
</dbReference>
<dbReference type="Proteomes" id="UP000094802">
    <property type="component" value="Unassembled WGS sequence"/>
</dbReference>
<dbReference type="RefSeq" id="WP_019822350.1">
    <property type="nucleotide sequence ID" value="NZ_AJZD02000068.1"/>
</dbReference>
<sequence length="102" mass="11305">MYSIDTNVFLMATGCKFQSDIGVRFRQIAIRSLHKVSDDILQGRDSNRALAHKVKGIALSCGAIEIARICLKLEHYDVVINESAGKKVLLDMSNAMIHLCDV</sequence>
<dbReference type="SUPFAM" id="SSF47226">
    <property type="entry name" value="Histidine-containing phosphotransfer domain, HPT domain"/>
    <property type="match status" value="1"/>
</dbReference>
<name>A0A1E5FUT8_VIBSP</name>
<dbReference type="OrthoDB" id="5901117at2"/>
<dbReference type="GO" id="GO:0000160">
    <property type="term" value="P:phosphorelay signal transduction system"/>
    <property type="evidence" value="ECO:0007669"/>
    <property type="project" value="InterPro"/>
</dbReference>